<dbReference type="AlphaFoldDB" id="S8D380"/>
<keyword evidence="2" id="KW-1185">Reference proteome</keyword>
<dbReference type="OrthoDB" id="2445133at2759"/>
<feature type="non-terminal residue" evidence="1">
    <location>
        <position position="1"/>
    </location>
</feature>
<protein>
    <recommendedName>
        <fullName evidence="3">Thioredoxin-like fold domain-containing protein</fullName>
    </recommendedName>
</protein>
<sequence>KKLFVVYISDDGLESKRLENVTWIDPTVREALSKYCILLHVVKGSSEAQSFSEIYPMQSVPCITAVGYNGIKLWQREGFVTADVLASSFEKAWLSLHFQETTAAFLSAALASGNQFGGETSTHSSLSGQLILEEQSSMNDHAQSAHSQTIDDDNNFEEPYKVVPNSGFVSYL</sequence>
<accession>S8D380</accession>
<gene>
    <name evidence="1" type="ORF">M569_00568</name>
</gene>
<dbReference type="Gene3D" id="3.40.30.10">
    <property type="entry name" value="Glutaredoxin"/>
    <property type="match status" value="1"/>
</dbReference>
<dbReference type="InterPro" id="IPR036249">
    <property type="entry name" value="Thioredoxin-like_sf"/>
</dbReference>
<reference evidence="1 2" key="1">
    <citation type="journal article" date="2013" name="BMC Genomics">
        <title>The miniature genome of a carnivorous plant Genlisea aurea contains a low number of genes and short non-coding sequences.</title>
        <authorList>
            <person name="Leushkin E.V."/>
            <person name="Sutormin R.A."/>
            <person name="Nabieva E.R."/>
            <person name="Penin A.A."/>
            <person name="Kondrashov A.S."/>
            <person name="Logacheva M.D."/>
        </authorList>
    </citation>
    <scope>NUCLEOTIDE SEQUENCE [LARGE SCALE GENOMIC DNA]</scope>
</reference>
<evidence type="ECO:0000313" key="1">
    <source>
        <dbReference type="EMBL" id="EPS74189.1"/>
    </source>
</evidence>
<dbReference type="Pfam" id="PF23187">
    <property type="entry name" value="UBX7_N"/>
    <property type="match status" value="1"/>
</dbReference>
<dbReference type="Proteomes" id="UP000015453">
    <property type="component" value="Unassembled WGS sequence"/>
</dbReference>
<dbReference type="PANTHER" id="PTHR47770:SF1">
    <property type="entry name" value="PLANT UBX DOMAIN-CONTAINING PROTEIN 11"/>
    <property type="match status" value="1"/>
</dbReference>
<dbReference type="SUPFAM" id="SSF52833">
    <property type="entry name" value="Thioredoxin-like"/>
    <property type="match status" value="1"/>
</dbReference>
<dbReference type="EMBL" id="AUSU01000149">
    <property type="protein sequence ID" value="EPS74189.1"/>
    <property type="molecule type" value="Genomic_DNA"/>
</dbReference>
<evidence type="ECO:0008006" key="3">
    <source>
        <dbReference type="Google" id="ProtNLM"/>
    </source>
</evidence>
<organism evidence="1 2">
    <name type="scientific">Genlisea aurea</name>
    <dbReference type="NCBI Taxonomy" id="192259"/>
    <lineage>
        <taxon>Eukaryota</taxon>
        <taxon>Viridiplantae</taxon>
        <taxon>Streptophyta</taxon>
        <taxon>Embryophyta</taxon>
        <taxon>Tracheophyta</taxon>
        <taxon>Spermatophyta</taxon>
        <taxon>Magnoliopsida</taxon>
        <taxon>eudicotyledons</taxon>
        <taxon>Gunneridae</taxon>
        <taxon>Pentapetalae</taxon>
        <taxon>asterids</taxon>
        <taxon>lamiids</taxon>
        <taxon>Lamiales</taxon>
        <taxon>Lentibulariaceae</taxon>
        <taxon>Genlisea</taxon>
    </lineage>
</organism>
<evidence type="ECO:0000313" key="2">
    <source>
        <dbReference type="Proteomes" id="UP000015453"/>
    </source>
</evidence>
<dbReference type="PANTHER" id="PTHR47770">
    <property type="entry name" value="PLANT UBX DOMAIN-CONTAINING PROTEIN 11"/>
    <property type="match status" value="1"/>
</dbReference>
<proteinExistence type="predicted"/>
<name>S8D380_9LAMI</name>
<comment type="caution">
    <text evidence="1">The sequence shown here is derived from an EMBL/GenBank/DDBJ whole genome shotgun (WGS) entry which is preliminary data.</text>
</comment>